<comment type="caution">
    <text evidence="1">The sequence shown here is derived from an EMBL/GenBank/DDBJ whole genome shotgun (WGS) entry which is preliminary data.</text>
</comment>
<evidence type="ECO:0000313" key="1">
    <source>
        <dbReference type="EMBL" id="KKU39617.1"/>
    </source>
</evidence>
<protein>
    <submittedName>
        <fullName evidence="1">Uncharacterized protein</fullName>
    </submittedName>
</protein>
<evidence type="ECO:0000313" key="2">
    <source>
        <dbReference type="Proteomes" id="UP000033818"/>
    </source>
</evidence>
<gene>
    <name evidence="1" type="ORF">UX53_C0003G0058</name>
</gene>
<proteinExistence type="predicted"/>
<organism evidence="1 2">
    <name type="scientific">Candidatus Azambacteria bacterium GW2011_GWB2_46_37</name>
    <dbReference type="NCBI Taxonomy" id="1618618"/>
    <lineage>
        <taxon>Bacteria</taxon>
        <taxon>Candidatus Azamiibacteriota</taxon>
    </lineage>
</organism>
<dbReference type="Proteomes" id="UP000033818">
    <property type="component" value="Unassembled WGS sequence"/>
</dbReference>
<dbReference type="AlphaFoldDB" id="A0A0G1Q4B6"/>
<sequence length="139" mass="16048">MIKKTGFSLILAVFLVAGIFINSAAAWIPEPTDEQKEIFSKNIVPWITQTWENEIQATTDVYTLQEINLVRVDDYNENPAQKVYLVNVFYHVKYFTDEQVSAESDMLIKAYFLMENDEIIALREDIVNLESTPPKQDLP</sequence>
<reference evidence="1 2" key="1">
    <citation type="journal article" date="2015" name="Nature">
        <title>rRNA introns, odd ribosomes, and small enigmatic genomes across a large radiation of phyla.</title>
        <authorList>
            <person name="Brown C.T."/>
            <person name="Hug L.A."/>
            <person name="Thomas B.C."/>
            <person name="Sharon I."/>
            <person name="Castelle C.J."/>
            <person name="Singh A."/>
            <person name="Wilkins M.J."/>
            <person name="Williams K.H."/>
            <person name="Banfield J.F."/>
        </authorList>
    </citation>
    <scope>NUCLEOTIDE SEQUENCE [LARGE SCALE GENOMIC DNA]</scope>
</reference>
<name>A0A0G1Q4B6_9BACT</name>
<dbReference type="EMBL" id="LCMO01000003">
    <property type="protein sequence ID" value="KKU39617.1"/>
    <property type="molecule type" value="Genomic_DNA"/>
</dbReference>
<accession>A0A0G1Q4B6</accession>